<feature type="domain" description="Reverse transcriptase RNase H-like" evidence="8">
    <location>
        <begin position="314"/>
        <end position="415"/>
    </location>
</feature>
<dbReference type="GO" id="GO:0003964">
    <property type="term" value="F:RNA-directed DNA polymerase activity"/>
    <property type="evidence" value="ECO:0007669"/>
    <property type="project" value="UniProtKB-KW"/>
</dbReference>
<dbReference type="Pfam" id="PF17917">
    <property type="entry name" value="RT_RNaseH"/>
    <property type="match status" value="1"/>
</dbReference>
<dbReference type="Pfam" id="PF00078">
    <property type="entry name" value="RVT_1"/>
    <property type="match status" value="1"/>
</dbReference>
<dbReference type="InterPro" id="IPR000477">
    <property type="entry name" value="RT_dom"/>
</dbReference>
<keyword evidence="6" id="KW-0695">RNA-directed DNA polymerase</keyword>
<accession>A0A369JNJ5</accession>
<dbReference type="SUPFAM" id="SSF56672">
    <property type="entry name" value="DNA/RNA polymerases"/>
    <property type="match status" value="1"/>
</dbReference>
<evidence type="ECO:0000256" key="5">
    <source>
        <dbReference type="ARBA" id="ARBA00022801"/>
    </source>
</evidence>
<evidence type="ECO:0000256" key="6">
    <source>
        <dbReference type="ARBA" id="ARBA00022918"/>
    </source>
</evidence>
<dbReference type="GO" id="GO:0004519">
    <property type="term" value="F:endonuclease activity"/>
    <property type="evidence" value="ECO:0007669"/>
    <property type="project" value="UniProtKB-KW"/>
</dbReference>
<name>A0A369JNJ5_HYPMA</name>
<protein>
    <submittedName>
        <fullName evidence="10">Retrovirus-related Pol polyprotein from transposon 17.6</fullName>
    </submittedName>
</protein>
<dbReference type="OrthoDB" id="2966770at2759"/>
<dbReference type="AlphaFoldDB" id="A0A369JNJ5"/>
<dbReference type="Proteomes" id="UP000076154">
    <property type="component" value="Unassembled WGS sequence"/>
</dbReference>
<keyword evidence="1" id="KW-0808">Transferase</keyword>
<feature type="domain" description="Reverse transcriptase" evidence="7">
    <location>
        <begin position="154"/>
        <end position="216"/>
    </location>
</feature>
<gene>
    <name evidence="10" type="primary">pol_6</name>
    <name evidence="10" type="ORF">Hypma_009384</name>
</gene>
<keyword evidence="3" id="KW-0540">Nuclease</keyword>
<evidence type="ECO:0000256" key="4">
    <source>
        <dbReference type="ARBA" id="ARBA00022759"/>
    </source>
</evidence>
<keyword evidence="5" id="KW-0378">Hydrolase</keyword>
<keyword evidence="11" id="KW-1185">Reference proteome</keyword>
<feature type="domain" description="Integrase zinc-binding" evidence="9">
    <location>
        <begin position="507"/>
        <end position="562"/>
    </location>
</feature>
<dbReference type="InterPro" id="IPR041373">
    <property type="entry name" value="RT_RNaseH"/>
</dbReference>
<dbReference type="CDD" id="cd09274">
    <property type="entry name" value="RNase_HI_RT_Ty3"/>
    <property type="match status" value="1"/>
</dbReference>
<dbReference type="InterPro" id="IPR043502">
    <property type="entry name" value="DNA/RNA_pol_sf"/>
</dbReference>
<dbReference type="PANTHER" id="PTHR37984:SF5">
    <property type="entry name" value="PROTEIN NYNRIN-LIKE"/>
    <property type="match status" value="1"/>
</dbReference>
<evidence type="ECO:0000256" key="3">
    <source>
        <dbReference type="ARBA" id="ARBA00022722"/>
    </source>
</evidence>
<evidence type="ECO:0000256" key="2">
    <source>
        <dbReference type="ARBA" id="ARBA00022695"/>
    </source>
</evidence>
<dbReference type="InterPro" id="IPR043128">
    <property type="entry name" value="Rev_trsase/Diguanyl_cyclase"/>
</dbReference>
<evidence type="ECO:0000259" key="9">
    <source>
        <dbReference type="Pfam" id="PF17921"/>
    </source>
</evidence>
<dbReference type="InterPro" id="IPR041588">
    <property type="entry name" value="Integrase_H2C2"/>
</dbReference>
<evidence type="ECO:0000256" key="1">
    <source>
        <dbReference type="ARBA" id="ARBA00022679"/>
    </source>
</evidence>
<evidence type="ECO:0000259" key="7">
    <source>
        <dbReference type="Pfam" id="PF00078"/>
    </source>
</evidence>
<dbReference type="GO" id="GO:0016787">
    <property type="term" value="F:hydrolase activity"/>
    <property type="evidence" value="ECO:0007669"/>
    <property type="project" value="UniProtKB-KW"/>
</dbReference>
<dbReference type="Gene3D" id="3.30.70.270">
    <property type="match status" value="2"/>
</dbReference>
<dbReference type="InParanoid" id="A0A369JNJ5"/>
<reference evidence="10" key="1">
    <citation type="submission" date="2018-04" db="EMBL/GenBank/DDBJ databases">
        <title>Whole genome sequencing of Hypsizygus marmoreus.</title>
        <authorList>
            <person name="Choi I.-G."/>
            <person name="Min B."/>
            <person name="Kim J.-G."/>
            <person name="Kim S."/>
            <person name="Oh Y.-L."/>
            <person name="Kong W.-S."/>
            <person name="Park H."/>
            <person name="Jeong J."/>
            <person name="Song E.-S."/>
        </authorList>
    </citation>
    <scope>NUCLEOTIDE SEQUENCE [LARGE SCALE GENOMIC DNA]</scope>
    <source>
        <strain evidence="10">51987-8</strain>
    </source>
</reference>
<dbReference type="Gene3D" id="1.10.340.70">
    <property type="match status" value="1"/>
</dbReference>
<dbReference type="InterPro" id="IPR050951">
    <property type="entry name" value="Retrovirus_Pol_polyprotein"/>
</dbReference>
<keyword evidence="2" id="KW-0548">Nucleotidyltransferase</keyword>
<evidence type="ECO:0000259" key="8">
    <source>
        <dbReference type="Pfam" id="PF17917"/>
    </source>
</evidence>
<dbReference type="PANTHER" id="PTHR37984">
    <property type="entry name" value="PROTEIN CBG26694"/>
    <property type="match status" value="1"/>
</dbReference>
<dbReference type="Gene3D" id="3.10.10.10">
    <property type="entry name" value="HIV Type 1 Reverse Transcriptase, subunit A, domain 1"/>
    <property type="match status" value="1"/>
</dbReference>
<evidence type="ECO:0000313" key="11">
    <source>
        <dbReference type="Proteomes" id="UP000076154"/>
    </source>
</evidence>
<keyword evidence="4" id="KW-0255">Endonuclease</keyword>
<sequence>MEKHTSSSPEPDIIALVHAQIKDLASLETLSELDTKLKKTFNNRFPTDIPHVSDLPTSIYHRIEVKPLAKISVTCAYSCPRKYCDGWKTLIDQHYAAGRIRPSNSQYTSPSFIILKSDPSVLPHWTLVHPDDIKYTATLTPFGLWEWRCVTLAIRKLIRKICHVYLDDIIIWSQTLEEHERNVALVLEALRDAHLYCSLKKSNLFATKIDFLGHHISARGVEAGSSKVEKIVNWPVPCKTKHVRQFLGLVRYIVAFLPAFAEHMSILMPLTKKEYNKSFPPWLPSHQNAFDTIKALVVRHDCLTTIDHANPGSNEIFVTCNASKRWTGAILSFGETWETARPVAFESRQLMGAELNYPTHEQELLAILCALKKWRNDLLGSHIHVYTDHKTLQNFDTQKDLSKRQARWMEFLSQYDYHIHYIPGKDNTVADALSRLPNTYIELVMAAPIWTLTDDGDVVKDIKEGYRIDEWMKKLLKDHQSGLTNSGFMLSDGLLYVGDRLIIPKHKSLHENLFRMAHDELGHFGGEKSYASLRTSYYWPNMRRDLIHAYVPACDDCQHNKS</sequence>
<organism evidence="10 11">
    <name type="scientific">Hypsizygus marmoreus</name>
    <name type="common">White beech mushroom</name>
    <name type="synonym">Agaricus marmoreus</name>
    <dbReference type="NCBI Taxonomy" id="39966"/>
    <lineage>
        <taxon>Eukaryota</taxon>
        <taxon>Fungi</taxon>
        <taxon>Dikarya</taxon>
        <taxon>Basidiomycota</taxon>
        <taxon>Agaricomycotina</taxon>
        <taxon>Agaricomycetes</taxon>
        <taxon>Agaricomycetidae</taxon>
        <taxon>Agaricales</taxon>
        <taxon>Tricholomatineae</taxon>
        <taxon>Lyophyllaceae</taxon>
        <taxon>Hypsizygus</taxon>
    </lineage>
</organism>
<evidence type="ECO:0000313" key="10">
    <source>
        <dbReference type="EMBL" id="RDB23809.1"/>
    </source>
</evidence>
<proteinExistence type="predicted"/>
<dbReference type="CDD" id="cd01647">
    <property type="entry name" value="RT_LTR"/>
    <property type="match status" value="1"/>
</dbReference>
<dbReference type="STRING" id="39966.A0A369JNJ5"/>
<dbReference type="EMBL" id="LUEZ02000046">
    <property type="protein sequence ID" value="RDB23809.1"/>
    <property type="molecule type" value="Genomic_DNA"/>
</dbReference>
<comment type="caution">
    <text evidence="10">The sequence shown here is derived from an EMBL/GenBank/DDBJ whole genome shotgun (WGS) entry which is preliminary data.</text>
</comment>
<dbReference type="Pfam" id="PF17921">
    <property type="entry name" value="Integrase_H2C2"/>
    <property type="match status" value="1"/>
</dbReference>